<feature type="transmembrane region" description="Helical" evidence="2">
    <location>
        <begin position="1136"/>
        <end position="1157"/>
    </location>
</feature>
<evidence type="ECO:0000256" key="2">
    <source>
        <dbReference type="SAM" id="Phobius"/>
    </source>
</evidence>
<feature type="transmembrane region" description="Helical" evidence="2">
    <location>
        <begin position="796"/>
        <end position="816"/>
    </location>
</feature>
<evidence type="ECO:0000256" key="1">
    <source>
        <dbReference type="SAM" id="MobiDB-lite"/>
    </source>
</evidence>
<accession>A0AAE0BW34</accession>
<feature type="transmembrane region" description="Helical" evidence="2">
    <location>
        <begin position="846"/>
        <end position="870"/>
    </location>
</feature>
<name>A0AAE0BW34_9CHLO</name>
<dbReference type="SUPFAM" id="SSF51126">
    <property type="entry name" value="Pectin lyase-like"/>
    <property type="match status" value="2"/>
</dbReference>
<feature type="transmembrane region" description="Helical" evidence="2">
    <location>
        <begin position="1105"/>
        <end position="1124"/>
    </location>
</feature>
<keyword evidence="4" id="KW-1185">Reference proteome</keyword>
<protein>
    <recommendedName>
        <fullName evidence="5">Right handed beta helix domain-containing protein</fullName>
    </recommendedName>
</protein>
<feature type="transmembrane region" description="Helical" evidence="2">
    <location>
        <begin position="677"/>
        <end position="696"/>
    </location>
</feature>
<reference evidence="3 4" key="1">
    <citation type="journal article" date="2015" name="Genome Biol. Evol.">
        <title>Comparative Genomics of a Bacterivorous Green Alga Reveals Evolutionary Causalities and Consequences of Phago-Mixotrophic Mode of Nutrition.</title>
        <authorList>
            <person name="Burns J.A."/>
            <person name="Paasch A."/>
            <person name="Narechania A."/>
            <person name="Kim E."/>
        </authorList>
    </citation>
    <scope>NUCLEOTIDE SEQUENCE [LARGE SCALE GENOMIC DNA]</scope>
    <source>
        <strain evidence="3 4">PLY_AMNH</strain>
    </source>
</reference>
<feature type="transmembrane region" description="Helical" evidence="2">
    <location>
        <begin position="1074"/>
        <end position="1093"/>
    </location>
</feature>
<evidence type="ECO:0008006" key="5">
    <source>
        <dbReference type="Google" id="ProtNLM"/>
    </source>
</evidence>
<feature type="transmembrane region" description="Helical" evidence="2">
    <location>
        <begin position="904"/>
        <end position="933"/>
    </location>
</feature>
<evidence type="ECO:0000313" key="4">
    <source>
        <dbReference type="Proteomes" id="UP001190700"/>
    </source>
</evidence>
<dbReference type="PANTHER" id="PTHR11319">
    <property type="entry name" value="G PROTEIN-COUPLED RECEPTOR-RELATED"/>
    <property type="match status" value="1"/>
</dbReference>
<keyword evidence="2" id="KW-1133">Transmembrane helix</keyword>
<keyword evidence="2" id="KW-0472">Membrane</keyword>
<dbReference type="PANTHER" id="PTHR11319:SF35">
    <property type="entry name" value="OUTER MEMBRANE PROTEIN PMPC-RELATED"/>
    <property type="match status" value="1"/>
</dbReference>
<dbReference type="Proteomes" id="UP001190700">
    <property type="component" value="Unassembled WGS sequence"/>
</dbReference>
<feature type="non-terminal residue" evidence="3">
    <location>
        <position position="1"/>
    </location>
</feature>
<feature type="region of interest" description="Disordered" evidence="1">
    <location>
        <begin position="1311"/>
        <end position="1343"/>
    </location>
</feature>
<comment type="caution">
    <text evidence="3">The sequence shown here is derived from an EMBL/GenBank/DDBJ whole genome shotgun (WGS) entry which is preliminary data.</text>
</comment>
<keyword evidence="2" id="KW-0812">Transmembrane</keyword>
<evidence type="ECO:0000313" key="3">
    <source>
        <dbReference type="EMBL" id="KAK3243258.1"/>
    </source>
</evidence>
<proteinExistence type="predicted"/>
<organism evidence="3 4">
    <name type="scientific">Cymbomonas tetramitiformis</name>
    <dbReference type="NCBI Taxonomy" id="36881"/>
    <lineage>
        <taxon>Eukaryota</taxon>
        <taxon>Viridiplantae</taxon>
        <taxon>Chlorophyta</taxon>
        <taxon>Pyramimonadophyceae</taxon>
        <taxon>Pyramimonadales</taxon>
        <taxon>Pyramimonadaceae</taxon>
        <taxon>Cymbomonas</taxon>
    </lineage>
</organism>
<feature type="transmembrane region" description="Helical" evidence="2">
    <location>
        <begin position="757"/>
        <end position="784"/>
    </location>
</feature>
<dbReference type="EMBL" id="LGRX02033018">
    <property type="protein sequence ID" value="KAK3243258.1"/>
    <property type="molecule type" value="Genomic_DNA"/>
</dbReference>
<dbReference type="InterPro" id="IPR011050">
    <property type="entry name" value="Pectin_lyase_fold/virulence"/>
</dbReference>
<sequence>SQSVSPCFTDSAPAPGRVQEFPLYITGCSFTGNEAPGSTAGTLAVKTVPQSPEESHVIRECSFSGNSAAHGAAIYLGAKGDAGFLIEGCSFVNNTADAAGGALLVAGTNEGIAVTEVTNCDFQSNHATSRGGALHVRDARRVLLTASTFVTNTVELYADGSGGAVLVANQMRPYILELRAVPPSQAPPGSPPRQPECCPSPFATLPQPCAMLTPVVAHAEGSVESDRSSFTMNTAVIGGGICLKDAATAVLRSSYIEENMALAGGGVAMSDDARAEIQNTTLRANVAFTAGAAVLLGYASMQLQDALVEENEASTMLGTMECDKEKHNCGYGGAVAVLEQGSLHLTDVTAQHNRATAYGGFLYSSTSGEVVVSESTLAENVAELAGGGSIMWNVQEAQGSAPEIGNTSVLRGNNASYGTGGGESLATEWRSFDVQLDEEAFQSVESGSAMPDVRFQYFDFYNSSVIFAQGIDPKVVVEMALVGGEGSPRLRGTTLVKYDGAGATISGVELTAYVGGTYTLKVGTDTNFVNVTAAVRQCQAGEYVKELDGNNQCKVCEEDTLGLKADVSACVSCEDTDGIECLGGSRYNISKGFWLSPAAAECDSASCLLSMVYECDIQEACDTDAAGRQGDDAEGVTQLKLCAEGHRTDVVICGSCEEGYNYQLGECIKCPDDKVTAWVQLVAVLIFAGFLMFILWKLAFRAGNLMIVGATHGKKMADKVNDQGDALMDIFAVLLGFLQVLGPTLDLFKTHIHSISLLTLASVVSWAGLPLGSMMSLGCLHYNVGVAMTSPFYREFVVKMISPFVCAAAFTVVYLYNNWLLARTVSADKEAGRETDEKFIQSCKTFMAMSVTLGLFVLQFLYPIVGIAAFELFHCNKFKLDDPNDDNQSWLSLDRSTECFTPNWWGYAAVSIFMIVFYILALPAAMAVGLSWLKTNRGYRVRMDPKIWAMVPPSWKRFMPDEQLKLLRSETMDVVLYCRKLHVEERGEDTFLKVALGVELEGSAVTTILIQDDGSELKHHNSLLDQSVVTLYFGKFYKPFEPAYYFWNSVILLRRLAQTGFIVIMKIFTSDQYAIVYALAIAIATVILQAEFAPFKSAMADRVEFLCLLDVMVVLFVFVMSEMVDPEDYHEQSGSDALFAVQMLLGIYIVWILIPIVKGKFLEVKGEVLAMLPKRMLNRLSWPGARKEREVSKVAEEERSAPATGDALSMEVLYTSNPLSEGDAVEEDGSVVLVDGDTETNIVQWQCLVEADIPDNSSLPSEQQNCVGDDDLKAPLRNSTLDHVIPFSAGGMPMVQPNAAARKTIIRLRSAEDETSPIKMPDRRISIDRGLGLAGPESAEAAP</sequence>
<gene>
    <name evidence="3" type="ORF">CYMTET_47077</name>
</gene>